<organism evidence="1 2">
    <name type="scientific">Lacticaseibacillus rhamnosus LRHMDP3</name>
    <dbReference type="NCBI Taxonomy" id="1203259"/>
    <lineage>
        <taxon>Bacteria</taxon>
        <taxon>Bacillati</taxon>
        <taxon>Bacillota</taxon>
        <taxon>Bacilli</taxon>
        <taxon>Lactobacillales</taxon>
        <taxon>Lactobacillaceae</taxon>
        <taxon>Lacticaseibacillus</taxon>
    </lineage>
</organism>
<comment type="caution">
    <text evidence="1">The sequence shown here is derived from an EMBL/GenBank/DDBJ whole genome shotgun (WGS) entry which is preliminary data.</text>
</comment>
<accession>A0AB33XRS8</accession>
<evidence type="ECO:0000313" key="1">
    <source>
        <dbReference type="EMBL" id="EKS49399.1"/>
    </source>
</evidence>
<proteinExistence type="predicted"/>
<evidence type="ECO:0000313" key="2">
    <source>
        <dbReference type="Proteomes" id="UP000009352"/>
    </source>
</evidence>
<dbReference type="AlphaFoldDB" id="A0AB33XRS8"/>
<name>A0AB33XRS8_LACRH</name>
<gene>
    <name evidence="1" type="ORF">LRHMDP3_2417</name>
</gene>
<reference evidence="1 2" key="1">
    <citation type="journal article" date="2013" name="Genome Announc.">
        <title>Draft Genome Sequence of Staphylococcus simulans UMC-CNS-990, Isolated from a Case of Chronic Bovine Mastitis.</title>
        <authorList>
            <person name="Calcutt M.J."/>
            <person name="Foecking M.F."/>
            <person name="Hsieh H.Y."/>
            <person name="Perry J."/>
            <person name="Stewart G.C."/>
            <person name="Middleton J.R."/>
        </authorList>
    </citation>
    <scope>NUCLEOTIDE SEQUENCE [LARGE SCALE GENOMIC DNA]</scope>
    <source>
        <strain evidence="1 2">LRHMDP3</strain>
    </source>
</reference>
<dbReference type="Proteomes" id="UP000009352">
    <property type="component" value="Unassembled WGS sequence"/>
</dbReference>
<dbReference type="EMBL" id="AMQX01000015">
    <property type="protein sequence ID" value="EKS49399.1"/>
    <property type="molecule type" value="Genomic_DNA"/>
</dbReference>
<protein>
    <submittedName>
        <fullName evidence="1">Uncharacterized protein</fullName>
    </submittedName>
</protein>
<sequence length="40" mass="4673">MGENVTTMARFLCILQVILIEDQKSIEGHRLIRLFIITQK</sequence>